<reference evidence="3" key="1">
    <citation type="submission" date="2023-07" db="EMBL/GenBank/DDBJ databases">
        <authorList>
            <person name="Luz R."/>
            <person name="Cordeiro R."/>
            <person name="Fonseca A."/>
            <person name="Goncalves V."/>
        </authorList>
    </citation>
    <scope>NUCLEOTIDE SEQUENCE [LARGE SCALE GENOMIC DNA]</scope>
    <source>
        <strain evidence="3">BACA0444</strain>
    </source>
</reference>
<proteinExistence type="predicted"/>
<organism evidence="2 3">
    <name type="scientific">Pseudocalidococcus azoricus BACA0444</name>
    <dbReference type="NCBI Taxonomy" id="2918990"/>
    <lineage>
        <taxon>Bacteria</taxon>
        <taxon>Bacillati</taxon>
        <taxon>Cyanobacteriota</taxon>
        <taxon>Cyanophyceae</taxon>
        <taxon>Acaryochloridales</taxon>
        <taxon>Thermosynechococcaceae</taxon>
        <taxon>Pseudocalidococcus</taxon>
        <taxon>Pseudocalidococcus azoricus</taxon>
    </lineage>
</organism>
<feature type="domain" description="FHA" evidence="1">
    <location>
        <begin position="29"/>
        <end position="89"/>
    </location>
</feature>
<dbReference type="InterPro" id="IPR008984">
    <property type="entry name" value="SMAD_FHA_dom_sf"/>
</dbReference>
<dbReference type="Gene3D" id="2.60.200.20">
    <property type="match status" value="1"/>
</dbReference>
<dbReference type="RefSeq" id="WP_322878977.1">
    <property type="nucleotide sequence ID" value="NZ_JAVMIP010000016.1"/>
</dbReference>
<gene>
    <name evidence="2" type="ORF">RIF25_13115</name>
</gene>
<keyword evidence="3" id="KW-1185">Reference proteome</keyword>
<dbReference type="SMART" id="SM00240">
    <property type="entry name" value="FHA"/>
    <property type="match status" value="1"/>
</dbReference>
<dbReference type="AlphaFoldDB" id="A0AAE4FTT6"/>
<evidence type="ECO:0000259" key="1">
    <source>
        <dbReference type="PROSITE" id="PS50006"/>
    </source>
</evidence>
<dbReference type="Proteomes" id="UP001268256">
    <property type="component" value="Unassembled WGS sequence"/>
</dbReference>
<accession>A0AAE4FTT6</accession>
<dbReference type="EMBL" id="JAVMIP010000016">
    <property type="protein sequence ID" value="MDS3861743.1"/>
    <property type="molecule type" value="Genomic_DNA"/>
</dbReference>
<dbReference type="InterPro" id="IPR000253">
    <property type="entry name" value="FHA_dom"/>
</dbReference>
<protein>
    <submittedName>
        <fullName evidence="2">FHA domain-containing protein</fullName>
    </submittedName>
</protein>
<evidence type="ECO:0000313" key="2">
    <source>
        <dbReference type="EMBL" id="MDS3861743.1"/>
    </source>
</evidence>
<comment type="caution">
    <text evidence="2">The sequence shown here is derived from an EMBL/GenBank/DDBJ whole genome shotgun (WGS) entry which is preliminary data.</text>
</comment>
<dbReference type="PROSITE" id="PS50006">
    <property type="entry name" value="FHA_DOMAIN"/>
    <property type="match status" value="1"/>
</dbReference>
<name>A0AAE4FTT6_9CYAN</name>
<sequence length="257" mass="27835">MNKDQEERHVLIINGLQGRQAIALEAAAYSVGRDLTNAIVLDFDTVSRQHAILLRVPVPGTNQYRYRLVDGNADGKPSTNGTFINGKRCLSEQLNHGDTILFGRKIKAAYLTVAMAENEFSSYLESIAYQSIKSQTLSPKETLVGTEFSGEQLAQELNKRTKDVEFQPLVAGPNKNSEPGSLVGETTGQLVTEKAAPESNTLKATVHEHGLDPAQRLGLQRTVATVVVVLALGTGIGLYIQSQQPQPGLENSPTQTP</sequence>
<dbReference type="SUPFAM" id="SSF49879">
    <property type="entry name" value="SMAD/FHA domain"/>
    <property type="match status" value="1"/>
</dbReference>
<dbReference type="CDD" id="cd00060">
    <property type="entry name" value="FHA"/>
    <property type="match status" value="1"/>
</dbReference>
<evidence type="ECO:0000313" key="3">
    <source>
        <dbReference type="Proteomes" id="UP001268256"/>
    </source>
</evidence>
<dbReference type="Pfam" id="PF00498">
    <property type="entry name" value="FHA"/>
    <property type="match status" value="1"/>
</dbReference>